<accession>A0AA40KVF9</accession>
<protein>
    <submittedName>
        <fullName evidence="2">Uncharacterized protein</fullName>
    </submittedName>
</protein>
<evidence type="ECO:0000313" key="3">
    <source>
        <dbReference type="Proteomes" id="UP001177670"/>
    </source>
</evidence>
<keyword evidence="3" id="KW-1185">Reference proteome</keyword>
<dbReference type="Proteomes" id="UP001177670">
    <property type="component" value="Unassembled WGS sequence"/>
</dbReference>
<gene>
    <name evidence="2" type="ORF">K0M31_012117</name>
</gene>
<dbReference type="EMBL" id="JAHYIQ010000003">
    <property type="protein sequence ID" value="KAK1134347.1"/>
    <property type="molecule type" value="Genomic_DNA"/>
</dbReference>
<reference evidence="2" key="1">
    <citation type="submission" date="2021-10" db="EMBL/GenBank/DDBJ databases">
        <title>Melipona bicolor Genome sequencing and assembly.</title>
        <authorList>
            <person name="Araujo N.S."/>
            <person name="Arias M.C."/>
        </authorList>
    </citation>
    <scope>NUCLEOTIDE SEQUENCE</scope>
    <source>
        <strain evidence="2">USP_2M_L1-L4_2017</strain>
        <tissue evidence="2">Whole body</tissue>
    </source>
</reference>
<evidence type="ECO:0000256" key="1">
    <source>
        <dbReference type="SAM" id="MobiDB-lite"/>
    </source>
</evidence>
<feature type="compositionally biased region" description="Basic and acidic residues" evidence="1">
    <location>
        <begin position="91"/>
        <end position="103"/>
    </location>
</feature>
<organism evidence="2 3">
    <name type="scientific">Melipona bicolor</name>
    <dbReference type="NCBI Taxonomy" id="60889"/>
    <lineage>
        <taxon>Eukaryota</taxon>
        <taxon>Metazoa</taxon>
        <taxon>Ecdysozoa</taxon>
        <taxon>Arthropoda</taxon>
        <taxon>Hexapoda</taxon>
        <taxon>Insecta</taxon>
        <taxon>Pterygota</taxon>
        <taxon>Neoptera</taxon>
        <taxon>Endopterygota</taxon>
        <taxon>Hymenoptera</taxon>
        <taxon>Apocrita</taxon>
        <taxon>Aculeata</taxon>
        <taxon>Apoidea</taxon>
        <taxon>Anthophila</taxon>
        <taxon>Apidae</taxon>
        <taxon>Melipona</taxon>
    </lineage>
</organism>
<evidence type="ECO:0000313" key="2">
    <source>
        <dbReference type="EMBL" id="KAK1134347.1"/>
    </source>
</evidence>
<dbReference type="AlphaFoldDB" id="A0AA40KVF9"/>
<comment type="caution">
    <text evidence="2">The sequence shown here is derived from an EMBL/GenBank/DDBJ whole genome shotgun (WGS) entry which is preliminary data.</text>
</comment>
<feature type="region of interest" description="Disordered" evidence="1">
    <location>
        <begin position="88"/>
        <end position="124"/>
    </location>
</feature>
<sequence length="124" mass="14376">METGWRVHNGRQGYVGALRILTQDQPRRIEKLGKDTVRMFLYTHARNRKPSRAKKGRKGITLVYVLVHLLPVLSNMNMQTRFLEAPRVLKSRSEREGPRESHFEAGTIARSSNSEEQGEETLWM</sequence>
<name>A0AA40KVF9_9HYME</name>
<proteinExistence type="predicted"/>